<dbReference type="Proteomes" id="UP000682811">
    <property type="component" value="Unassembled WGS sequence"/>
</dbReference>
<gene>
    <name evidence="10" type="ORF">J34TS1_63370</name>
</gene>
<comment type="catalytic activity">
    <reaction evidence="1">
        <text>Hydrolyzes the link between N-acetylmuramoyl residues and L-amino acid residues in certain cell-wall glycopeptides.</text>
        <dbReference type="EC" id="3.5.1.28"/>
    </reaction>
</comment>
<keyword evidence="5" id="KW-0749">Sporulation</keyword>
<dbReference type="PANTHER" id="PTHR30417:SF11">
    <property type="entry name" value="N-ACETYLMURAMOYL-L-ALANINE AMIDASE XLYA"/>
    <property type="match status" value="1"/>
</dbReference>
<comment type="similarity">
    <text evidence="2">Belongs to the N-acetylmuramoyl-L-alanine amidase 2 family.</text>
</comment>
<dbReference type="EC" id="3.5.1.28" evidence="3"/>
<dbReference type="SMART" id="SM00644">
    <property type="entry name" value="Ami_2"/>
    <property type="match status" value="1"/>
</dbReference>
<name>A0A919YI04_9BACL</name>
<dbReference type="AlphaFoldDB" id="A0A919YI04"/>
<dbReference type="PANTHER" id="PTHR30417">
    <property type="entry name" value="N-ACETYLMURAMOYL-L-ALANINE AMIDASE AMID"/>
    <property type="match status" value="1"/>
</dbReference>
<evidence type="ECO:0000256" key="4">
    <source>
        <dbReference type="ARBA" id="ARBA00022801"/>
    </source>
</evidence>
<sequence>MLYRKDPIPKGTANNRRPGYSMSPTTITIHNTGNPSSTADNERSWLTNPGNTRTASFHIVVDSKEAIECIPLNENAWHAGDGSGAASGNRTSISIEICESGDYAKNLDNAVQLVAGMLRERGWGVDRLRRHWDWSKKICPRLMYDGGKWTGWFDFKNRVAAELAGKDEGKVTKQEYEAMEKRIAKLEEDNKLVPAPKWFISEFGSPDLKGLIADPQLTTEGWRTLAIGLRSSRK</sequence>
<keyword evidence="11" id="KW-1185">Reference proteome</keyword>
<dbReference type="GO" id="GO:0030435">
    <property type="term" value="P:sporulation resulting in formation of a cellular spore"/>
    <property type="evidence" value="ECO:0007669"/>
    <property type="project" value="UniProtKB-KW"/>
</dbReference>
<evidence type="ECO:0000256" key="7">
    <source>
        <dbReference type="ARBA" id="ARBA00023316"/>
    </source>
</evidence>
<evidence type="ECO:0000256" key="6">
    <source>
        <dbReference type="ARBA" id="ARBA00023287"/>
    </source>
</evidence>
<keyword evidence="4" id="KW-0378">Hydrolase</keyword>
<dbReference type="SUPFAM" id="SSF55846">
    <property type="entry name" value="N-acetylmuramoyl-L-alanine amidase-like"/>
    <property type="match status" value="1"/>
</dbReference>
<proteinExistence type="inferred from homology"/>
<comment type="caution">
    <text evidence="10">The sequence shown here is derived from an EMBL/GenBank/DDBJ whole genome shotgun (WGS) entry which is preliminary data.</text>
</comment>
<evidence type="ECO:0000259" key="9">
    <source>
        <dbReference type="SMART" id="SM00644"/>
    </source>
</evidence>
<evidence type="ECO:0000256" key="8">
    <source>
        <dbReference type="SAM" id="MobiDB-lite"/>
    </source>
</evidence>
<dbReference type="InterPro" id="IPR036505">
    <property type="entry name" value="Amidase/PGRP_sf"/>
</dbReference>
<protein>
    <recommendedName>
        <fullName evidence="3">N-acetylmuramoyl-L-alanine amidase</fullName>
        <ecNumber evidence="3">3.5.1.28</ecNumber>
    </recommendedName>
</protein>
<evidence type="ECO:0000256" key="2">
    <source>
        <dbReference type="ARBA" id="ARBA00007553"/>
    </source>
</evidence>
<evidence type="ECO:0000313" key="11">
    <source>
        <dbReference type="Proteomes" id="UP000682811"/>
    </source>
</evidence>
<reference evidence="10 11" key="1">
    <citation type="submission" date="2021-03" db="EMBL/GenBank/DDBJ databases">
        <title>Antimicrobial resistance genes in bacteria isolated from Japanese honey, and their potential for conferring macrolide and lincosamide resistance in the American foulbrood pathogen Paenibacillus larvae.</title>
        <authorList>
            <person name="Okamoto M."/>
            <person name="Kumagai M."/>
            <person name="Kanamori H."/>
            <person name="Takamatsu D."/>
        </authorList>
    </citation>
    <scope>NUCLEOTIDE SEQUENCE [LARGE SCALE GENOMIC DNA]</scope>
    <source>
        <strain evidence="10 11">J34TS1</strain>
    </source>
</reference>
<dbReference type="GO" id="GO:0008745">
    <property type="term" value="F:N-acetylmuramoyl-L-alanine amidase activity"/>
    <property type="evidence" value="ECO:0007669"/>
    <property type="project" value="UniProtKB-EC"/>
</dbReference>
<evidence type="ECO:0000313" key="10">
    <source>
        <dbReference type="EMBL" id="GIO51572.1"/>
    </source>
</evidence>
<keyword evidence="7" id="KW-0961">Cell wall biogenesis/degradation</keyword>
<dbReference type="GO" id="GO:0009253">
    <property type="term" value="P:peptidoglycan catabolic process"/>
    <property type="evidence" value="ECO:0007669"/>
    <property type="project" value="InterPro"/>
</dbReference>
<evidence type="ECO:0000256" key="3">
    <source>
        <dbReference type="ARBA" id="ARBA00011901"/>
    </source>
</evidence>
<dbReference type="GO" id="GO:0009254">
    <property type="term" value="P:peptidoglycan turnover"/>
    <property type="evidence" value="ECO:0007669"/>
    <property type="project" value="TreeGrafter"/>
</dbReference>
<dbReference type="EMBL" id="BORT01000057">
    <property type="protein sequence ID" value="GIO51572.1"/>
    <property type="molecule type" value="Genomic_DNA"/>
</dbReference>
<dbReference type="CDD" id="cd06583">
    <property type="entry name" value="PGRP"/>
    <property type="match status" value="1"/>
</dbReference>
<dbReference type="Pfam" id="PF01510">
    <property type="entry name" value="Amidase_2"/>
    <property type="match status" value="1"/>
</dbReference>
<dbReference type="Gene3D" id="3.40.80.10">
    <property type="entry name" value="Peptidoglycan recognition protein-like"/>
    <property type="match status" value="1"/>
</dbReference>
<dbReference type="GO" id="GO:0030420">
    <property type="term" value="P:establishment of competence for transformation"/>
    <property type="evidence" value="ECO:0007669"/>
    <property type="project" value="UniProtKB-KW"/>
</dbReference>
<keyword evidence="6" id="KW-0178">Competence</keyword>
<dbReference type="GO" id="GO:0071555">
    <property type="term" value="P:cell wall organization"/>
    <property type="evidence" value="ECO:0007669"/>
    <property type="project" value="UniProtKB-KW"/>
</dbReference>
<feature type="domain" description="N-acetylmuramoyl-L-alanine amidase" evidence="9">
    <location>
        <begin position="14"/>
        <end position="159"/>
    </location>
</feature>
<dbReference type="RefSeq" id="WP_212981547.1">
    <property type="nucleotide sequence ID" value="NZ_AP025343.1"/>
</dbReference>
<dbReference type="InterPro" id="IPR051206">
    <property type="entry name" value="NAMLAA_amidase_2"/>
</dbReference>
<evidence type="ECO:0000256" key="5">
    <source>
        <dbReference type="ARBA" id="ARBA00022969"/>
    </source>
</evidence>
<feature type="region of interest" description="Disordered" evidence="8">
    <location>
        <begin position="1"/>
        <end position="25"/>
    </location>
</feature>
<evidence type="ECO:0000256" key="1">
    <source>
        <dbReference type="ARBA" id="ARBA00001561"/>
    </source>
</evidence>
<accession>A0A919YI04</accession>
<organism evidence="10 11">
    <name type="scientific">Paenibacillus azoreducens</name>
    <dbReference type="NCBI Taxonomy" id="116718"/>
    <lineage>
        <taxon>Bacteria</taxon>
        <taxon>Bacillati</taxon>
        <taxon>Bacillota</taxon>
        <taxon>Bacilli</taxon>
        <taxon>Bacillales</taxon>
        <taxon>Paenibacillaceae</taxon>
        <taxon>Paenibacillus</taxon>
    </lineage>
</organism>
<dbReference type="InterPro" id="IPR002502">
    <property type="entry name" value="Amidase_domain"/>
</dbReference>